<dbReference type="OrthoDB" id="8944875at2"/>
<organism evidence="2 3">
    <name type="scientific">Paraburkholderia pallida</name>
    <dbReference type="NCBI Taxonomy" id="2547399"/>
    <lineage>
        <taxon>Bacteria</taxon>
        <taxon>Pseudomonadati</taxon>
        <taxon>Pseudomonadota</taxon>
        <taxon>Betaproteobacteria</taxon>
        <taxon>Burkholderiales</taxon>
        <taxon>Burkholderiaceae</taxon>
        <taxon>Paraburkholderia</taxon>
    </lineage>
</organism>
<feature type="signal peptide" evidence="1">
    <location>
        <begin position="1"/>
        <end position="28"/>
    </location>
</feature>
<feature type="chain" id="PRO_5020633542" description="Lipoprotein" evidence="1">
    <location>
        <begin position="29"/>
        <end position="92"/>
    </location>
</feature>
<protein>
    <recommendedName>
        <fullName evidence="4">Lipoprotein</fullName>
    </recommendedName>
</protein>
<sequence length="92" mass="9393">MIRSGSLLSRFGRLSSTLGACAMLAALAACSSGPPLFLSDGRPTVPVQCSAAGDHDSCVQQARARCAGGSYDTVDTSTNGGTYTLVFACRTK</sequence>
<keyword evidence="1" id="KW-0732">Signal</keyword>
<accession>A0A4P7CVJ1</accession>
<dbReference type="Proteomes" id="UP000295727">
    <property type="component" value="Chromosome 2"/>
</dbReference>
<dbReference type="PROSITE" id="PS51257">
    <property type="entry name" value="PROKAR_LIPOPROTEIN"/>
    <property type="match status" value="1"/>
</dbReference>
<dbReference type="KEGG" id="ppai:E1956_24185"/>
<reference evidence="2 3" key="1">
    <citation type="submission" date="2019-03" db="EMBL/GenBank/DDBJ databases">
        <title>Paraburkholderia sp. 7MH5, isolated from subtropical forest soil.</title>
        <authorList>
            <person name="Gao Z.-H."/>
            <person name="Qiu L.-H."/>
        </authorList>
    </citation>
    <scope>NUCLEOTIDE SEQUENCE [LARGE SCALE GENOMIC DNA]</scope>
    <source>
        <strain evidence="2 3">7MH5</strain>
    </source>
</reference>
<keyword evidence="3" id="KW-1185">Reference proteome</keyword>
<dbReference type="AlphaFoldDB" id="A0A4P7CVJ1"/>
<evidence type="ECO:0000313" key="3">
    <source>
        <dbReference type="Proteomes" id="UP000295727"/>
    </source>
</evidence>
<dbReference type="RefSeq" id="WP_134753590.1">
    <property type="nucleotide sequence ID" value="NZ_CP038149.1"/>
</dbReference>
<evidence type="ECO:0008006" key="4">
    <source>
        <dbReference type="Google" id="ProtNLM"/>
    </source>
</evidence>
<name>A0A4P7CVJ1_9BURK</name>
<gene>
    <name evidence="2" type="ORF">E1956_24185</name>
</gene>
<proteinExistence type="predicted"/>
<dbReference type="EMBL" id="CP038149">
    <property type="protein sequence ID" value="QBR00176.1"/>
    <property type="molecule type" value="Genomic_DNA"/>
</dbReference>
<evidence type="ECO:0000313" key="2">
    <source>
        <dbReference type="EMBL" id="QBR00176.1"/>
    </source>
</evidence>
<evidence type="ECO:0000256" key="1">
    <source>
        <dbReference type="SAM" id="SignalP"/>
    </source>
</evidence>